<dbReference type="PANTHER" id="PTHR28624">
    <property type="entry name" value="COILED-COIL DOMAIN-CONTAINING PROTEIN 51"/>
    <property type="match status" value="1"/>
</dbReference>
<organism evidence="2 3">
    <name type="scientific">Paragonimus westermani</name>
    <dbReference type="NCBI Taxonomy" id="34504"/>
    <lineage>
        <taxon>Eukaryota</taxon>
        <taxon>Metazoa</taxon>
        <taxon>Spiralia</taxon>
        <taxon>Lophotrochozoa</taxon>
        <taxon>Platyhelminthes</taxon>
        <taxon>Trematoda</taxon>
        <taxon>Digenea</taxon>
        <taxon>Plagiorchiida</taxon>
        <taxon>Troglotremata</taxon>
        <taxon>Troglotrematidae</taxon>
        <taxon>Paragonimus</taxon>
    </lineage>
</organism>
<feature type="transmembrane region" description="Helical" evidence="1">
    <location>
        <begin position="260"/>
        <end position="278"/>
    </location>
</feature>
<name>A0A5J4NTU7_9TREM</name>
<accession>A0A5J4NTU7</accession>
<dbReference type="PANTHER" id="PTHR28624:SF1">
    <property type="entry name" value="MITOCHONDRIAL POTASSIUM CHANNEL"/>
    <property type="match status" value="1"/>
</dbReference>
<evidence type="ECO:0000313" key="2">
    <source>
        <dbReference type="EMBL" id="KAA3678884.1"/>
    </source>
</evidence>
<comment type="caution">
    <text evidence="2">The sequence shown here is derived from an EMBL/GenBank/DDBJ whole genome shotgun (WGS) entry which is preliminary data.</text>
</comment>
<keyword evidence="3" id="KW-1185">Reference proteome</keyword>
<dbReference type="EMBL" id="QNGE01000925">
    <property type="protein sequence ID" value="KAA3678884.1"/>
    <property type="molecule type" value="Genomic_DNA"/>
</dbReference>
<keyword evidence="1" id="KW-0812">Transmembrane</keyword>
<evidence type="ECO:0000313" key="3">
    <source>
        <dbReference type="Proteomes" id="UP000324629"/>
    </source>
</evidence>
<dbReference type="Proteomes" id="UP000324629">
    <property type="component" value="Unassembled WGS sequence"/>
</dbReference>
<protein>
    <recommendedName>
        <fullName evidence="4">Coiled-coil domain-containing protein 51</fullName>
    </recommendedName>
</protein>
<keyword evidence="1" id="KW-0472">Membrane</keyword>
<gene>
    <name evidence="2" type="ORF">DEA37_0008141</name>
</gene>
<keyword evidence="1" id="KW-1133">Transmembrane helix</keyword>
<proteinExistence type="predicted"/>
<evidence type="ECO:0000256" key="1">
    <source>
        <dbReference type="SAM" id="Phobius"/>
    </source>
</evidence>
<sequence length="281" mass="31905">MRLNWSHLRQPGEIAKHIGALPNIVKTGIPKVQQKIRNVDLRGVYLAYDKLTGLDRVRLVHDEVVQAEKCFVDRQLERRAGQAECFRLEEARNRVNSQLDTINRSDEMFLKLITEVHELSRKHKEARTRLATIETAEQVAFDHFSAALRRSQAEERVQANRMRQWSIGLSVAAGLVGFGTTWLRFHKQHAVPSGDSDTEIYASRLLAPTVSALQHTTEQLQKLIDPTISTLQNATEQLQKTLIQSSERPIFQTPTDLGNWFPPLLAIGVMIGIGWLLFGRS</sequence>
<evidence type="ECO:0008006" key="4">
    <source>
        <dbReference type="Google" id="ProtNLM"/>
    </source>
</evidence>
<feature type="transmembrane region" description="Helical" evidence="1">
    <location>
        <begin position="165"/>
        <end position="185"/>
    </location>
</feature>
<dbReference type="InterPro" id="IPR037660">
    <property type="entry name" value="CCDC51"/>
</dbReference>
<reference evidence="2 3" key="1">
    <citation type="journal article" date="2019" name="Gigascience">
        <title>Whole-genome sequence of the oriental lung fluke Paragonimus westermani.</title>
        <authorList>
            <person name="Oey H."/>
            <person name="Zakrzewski M."/>
            <person name="Narain K."/>
            <person name="Devi K.R."/>
            <person name="Agatsuma T."/>
            <person name="Nawaratna S."/>
            <person name="Gobert G.N."/>
            <person name="Jones M.K."/>
            <person name="Ragan M.A."/>
            <person name="McManus D.P."/>
            <person name="Krause L."/>
        </authorList>
    </citation>
    <scope>NUCLEOTIDE SEQUENCE [LARGE SCALE GENOMIC DNA]</scope>
    <source>
        <strain evidence="2 3">IND2009</strain>
    </source>
</reference>
<dbReference type="AlphaFoldDB" id="A0A5J4NTU7"/>